<dbReference type="Gene3D" id="1.10.555.10">
    <property type="entry name" value="Rho GTPase activation protein"/>
    <property type="match status" value="1"/>
</dbReference>
<dbReference type="Pfam" id="PF00620">
    <property type="entry name" value="RhoGAP"/>
    <property type="match status" value="1"/>
</dbReference>
<dbReference type="Proteomes" id="UP001353858">
    <property type="component" value="Unassembled WGS sequence"/>
</dbReference>
<dbReference type="AlphaFoldDB" id="A0AAN7PT48"/>
<reference evidence="3" key="1">
    <citation type="submission" date="2023-01" db="EMBL/GenBank/DDBJ databases">
        <title>Key to firefly adult light organ development and bioluminescence: homeobox transcription factors regulate luciferase expression and transportation to peroxisome.</title>
        <authorList>
            <person name="Fu X."/>
        </authorList>
    </citation>
    <scope>NUCLEOTIDE SEQUENCE [LARGE SCALE GENOMIC DNA]</scope>
</reference>
<accession>A0AAN7PT48</accession>
<dbReference type="PROSITE" id="PS50238">
    <property type="entry name" value="RHOGAP"/>
    <property type="match status" value="1"/>
</dbReference>
<dbReference type="GO" id="GO:0007165">
    <property type="term" value="P:signal transduction"/>
    <property type="evidence" value="ECO:0007669"/>
    <property type="project" value="InterPro"/>
</dbReference>
<dbReference type="EMBL" id="JARPUR010000005">
    <property type="protein sequence ID" value="KAK4876259.1"/>
    <property type="molecule type" value="Genomic_DNA"/>
</dbReference>
<name>A0AAN7PT48_9COLE</name>
<evidence type="ECO:0000259" key="1">
    <source>
        <dbReference type="PROSITE" id="PS50238"/>
    </source>
</evidence>
<comment type="caution">
    <text evidence="2">The sequence shown here is derived from an EMBL/GenBank/DDBJ whole genome shotgun (WGS) entry which is preliminary data.</text>
</comment>
<protein>
    <recommendedName>
        <fullName evidence="1">Rho-GAP domain-containing protein</fullName>
    </recommendedName>
</protein>
<proteinExistence type="predicted"/>
<organism evidence="2 3">
    <name type="scientific">Aquatica leii</name>
    <dbReference type="NCBI Taxonomy" id="1421715"/>
    <lineage>
        <taxon>Eukaryota</taxon>
        <taxon>Metazoa</taxon>
        <taxon>Ecdysozoa</taxon>
        <taxon>Arthropoda</taxon>
        <taxon>Hexapoda</taxon>
        <taxon>Insecta</taxon>
        <taxon>Pterygota</taxon>
        <taxon>Neoptera</taxon>
        <taxon>Endopterygota</taxon>
        <taxon>Coleoptera</taxon>
        <taxon>Polyphaga</taxon>
        <taxon>Elateriformia</taxon>
        <taxon>Elateroidea</taxon>
        <taxon>Lampyridae</taxon>
        <taxon>Luciolinae</taxon>
        <taxon>Aquatica</taxon>
    </lineage>
</organism>
<gene>
    <name evidence="2" type="ORF">RN001_012681</name>
</gene>
<dbReference type="InterPro" id="IPR008936">
    <property type="entry name" value="Rho_GTPase_activation_prot"/>
</dbReference>
<feature type="domain" description="Rho-GAP" evidence="1">
    <location>
        <begin position="1"/>
        <end position="184"/>
    </location>
</feature>
<dbReference type="SUPFAM" id="SSF48350">
    <property type="entry name" value="GTPase activation domain, GAP"/>
    <property type="match status" value="1"/>
</dbReference>
<dbReference type="InterPro" id="IPR000198">
    <property type="entry name" value="RhoGAP_dom"/>
</dbReference>
<sequence>MLDKQIISEKSLGAVQELIAFLKQNVRRRDVFHAAGHDQRVQQIIHELERGGPGLGNLLEQGWIMESAAALQIYLRQLRRPLIPHHIQALALDDNPGVFPEVVAQDILGLLRQDVEGRHYVLITAVLDLLYCILKQTPSDELTGCNIPISMLPVFFNMQTEHIIHWRRIATVFVELIRMAPANLNFPVDDEFIEDGYRLIPNFDFQHNVHINQAILQQQLIEANPIFRRYLIRPGHQGDSIGFEIVPTQRRAVQLQRRFPINSIFTLHR</sequence>
<keyword evidence="3" id="KW-1185">Reference proteome</keyword>
<evidence type="ECO:0000313" key="3">
    <source>
        <dbReference type="Proteomes" id="UP001353858"/>
    </source>
</evidence>
<evidence type="ECO:0000313" key="2">
    <source>
        <dbReference type="EMBL" id="KAK4876259.1"/>
    </source>
</evidence>